<gene>
    <name evidence="1" type="ORF">I302_06613</name>
    <name evidence="2" type="ORF">I302_107648</name>
</gene>
<dbReference type="EMBL" id="KI894023">
    <property type="protein sequence ID" value="OCF23630.1"/>
    <property type="molecule type" value="Genomic_DNA"/>
</dbReference>
<evidence type="ECO:0000313" key="2">
    <source>
        <dbReference type="EMBL" id="WVW85610.1"/>
    </source>
</evidence>
<dbReference type="Proteomes" id="UP000092730">
    <property type="component" value="Chromosome 6"/>
</dbReference>
<reference evidence="2" key="4">
    <citation type="submission" date="2024-02" db="EMBL/GenBank/DDBJ databases">
        <title>Comparative genomics of Cryptococcus and Kwoniella reveals pathogenesis evolution and contrasting modes of karyotype evolution via chromosome fusion or intercentromeric recombination.</title>
        <authorList>
            <person name="Coelho M.A."/>
            <person name="David-Palma M."/>
            <person name="Shea T."/>
            <person name="Bowers K."/>
            <person name="McGinley-Smith S."/>
            <person name="Mohammad A.W."/>
            <person name="Gnirke A."/>
            <person name="Yurkov A.M."/>
            <person name="Nowrousian M."/>
            <person name="Sun S."/>
            <person name="Cuomo C.A."/>
            <person name="Heitman J."/>
        </authorList>
    </citation>
    <scope>NUCLEOTIDE SEQUENCE</scope>
    <source>
        <strain evidence="2">CBS 10118</strain>
    </source>
</reference>
<dbReference type="KEGG" id="kbi:30211012"/>
<dbReference type="EMBL" id="CP144546">
    <property type="protein sequence ID" value="WVW85610.1"/>
    <property type="molecule type" value="Genomic_DNA"/>
</dbReference>
<dbReference type="VEuPathDB" id="FungiDB:I302_06613"/>
<reference evidence="1" key="1">
    <citation type="submission" date="2013-07" db="EMBL/GenBank/DDBJ databases">
        <title>The Genome Sequence of Cryptococcus bestiolae CBS10118.</title>
        <authorList>
            <consortium name="The Broad Institute Genome Sequencing Platform"/>
            <person name="Cuomo C."/>
            <person name="Litvintseva A."/>
            <person name="Chen Y."/>
            <person name="Heitman J."/>
            <person name="Sun S."/>
            <person name="Springer D."/>
            <person name="Dromer F."/>
            <person name="Young S.K."/>
            <person name="Zeng Q."/>
            <person name="Gargeya S."/>
            <person name="Fitzgerald M."/>
            <person name="Abouelleil A."/>
            <person name="Alvarado L."/>
            <person name="Berlin A.M."/>
            <person name="Chapman S.B."/>
            <person name="Dewar J."/>
            <person name="Goldberg J."/>
            <person name="Griggs A."/>
            <person name="Gujja S."/>
            <person name="Hansen M."/>
            <person name="Howarth C."/>
            <person name="Imamovic A."/>
            <person name="Larimer J."/>
            <person name="McCowan C."/>
            <person name="Murphy C."/>
            <person name="Pearson M."/>
            <person name="Priest M."/>
            <person name="Roberts A."/>
            <person name="Saif S."/>
            <person name="Shea T."/>
            <person name="Sykes S."/>
            <person name="Wortman J."/>
            <person name="Nusbaum C."/>
            <person name="Birren B."/>
        </authorList>
    </citation>
    <scope>NUCLEOTIDE SEQUENCE [LARGE SCALE GENOMIC DNA]</scope>
    <source>
        <strain evidence="1">CBS 10118</strain>
    </source>
</reference>
<accession>A0A1B9FY03</accession>
<name>A0A1B9FY03_9TREE</name>
<keyword evidence="3" id="KW-1185">Reference proteome</keyword>
<evidence type="ECO:0000313" key="1">
    <source>
        <dbReference type="EMBL" id="OCF23630.1"/>
    </source>
</evidence>
<proteinExistence type="predicted"/>
<sequence length="179" mass="19975">MQSTIEDLRSEGSLNFPVQSYDVDSFYEVGDLVMSMRKEPYPESFFCPVYKAVNDNDEDTYSLGGRGKESKSGKDITDYAICQTIAYHPSTDKRLDKAQAFAEIVQDRYPLDRTSPSLQDIRDLAKQHGVEGEIGLWPLSESTAKTLCFLYNPKRKAAISLLDSDVPDGVSTALLDPNC</sequence>
<evidence type="ECO:0000313" key="3">
    <source>
        <dbReference type="Proteomes" id="UP000092730"/>
    </source>
</evidence>
<dbReference type="AlphaFoldDB" id="A0A1B9FY03"/>
<dbReference type="GeneID" id="30211012"/>
<dbReference type="RefSeq" id="XP_019044700.1">
    <property type="nucleotide sequence ID" value="XM_019193223.1"/>
</dbReference>
<organism evidence="1">
    <name type="scientific">Kwoniella bestiolae CBS 10118</name>
    <dbReference type="NCBI Taxonomy" id="1296100"/>
    <lineage>
        <taxon>Eukaryota</taxon>
        <taxon>Fungi</taxon>
        <taxon>Dikarya</taxon>
        <taxon>Basidiomycota</taxon>
        <taxon>Agaricomycotina</taxon>
        <taxon>Tremellomycetes</taxon>
        <taxon>Tremellales</taxon>
        <taxon>Cryptococcaceae</taxon>
        <taxon>Kwoniella</taxon>
    </lineage>
</organism>
<protein>
    <submittedName>
        <fullName evidence="1">Uncharacterized protein</fullName>
    </submittedName>
</protein>
<reference evidence="2" key="2">
    <citation type="submission" date="2013-07" db="EMBL/GenBank/DDBJ databases">
        <authorList>
            <consortium name="The Broad Institute Genome Sequencing Platform"/>
            <person name="Cuomo C."/>
            <person name="Litvintseva A."/>
            <person name="Chen Y."/>
            <person name="Heitman J."/>
            <person name="Sun S."/>
            <person name="Springer D."/>
            <person name="Dromer F."/>
            <person name="Young S.K."/>
            <person name="Zeng Q."/>
            <person name="Gargeya S."/>
            <person name="Fitzgerald M."/>
            <person name="Abouelleil A."/>
            <person name="Alvarado L."/>
            <person name="Berlin A.M."/>
            <person name="Chapman S.B."/>
            <person name="Dewar J."/>
            <person name="Goldberg J."/>
            <person name="Griggs A."/>
            <person name="Gujja S."/>
            <person name="Hansen M."/>
            <person name="Howarth C."/>
            <person name="Imamovic A."/>
            <person name="Larimer J."/>
            <person name="McCowan C."/>
            <person name="Murphy C."/>
            <person name="Pearson M."/>
            <person name="Priest M."/>
            <person name="Roberts A."/>
            <person name="Saif S."/>
            <person name="Shea T."/>
            <person name="Sykes S."/>
            <person name="Wortman J."/>
            <person name="Nusbaum C."/>
            <person name="Birren B."/>
        </authorList>
    </citation>
    <scope>NUCLEOTIDE SEQUENCE</scope>
    <source>
        <strain evidence="2">CBS 10118</strain>
    </source>
</reference>
<reference evidence="1" key="3">
    <citation type="submission" date="2014-01" db="EMBL/GenBank/DDBJ databases">
        <title>Evolution of pathogenesis and genome organization in the Tremellales.</title>
        <authorList>
            <person name="Cuomo C."/>
            <person name="Litvintseva A."/>
            <person name="Heitman J."/>
            <person name="Chen Y."/>
            <person name="Sun S."/>
            <person name="Springer D."/>
            <person name="Dromer F."/>
            <person name="Young S."/>
            <person name="Zeng Q."/>
            <person name="Chapman S."/>
            <person name="Gujja S."/>
            <person name="Saif S."/>
            <person name="Birren B."/>
        </authorList>
    </citation>
    <scope>NUCLEOTIDE SEQUENCE</scope>
    <source>
        <strain evidence="1">CBS 10118</strain>
    </source>
</reference>